<keyword evidence="1 15" id="KW-0540">Nuclease</keyword>
<feature type="domain" description="UvrD-like helicase C-terminal" evidence="18">
    <location>
        <begin position="510"/>
        <end position="773"/>
    </location>
</feature>
<protein>
    <recommendedName>
        <fullName evidence="15">RecBCD enzyme subunit RecB</fullName>
        <ecNumber evidence="15">3.1.11.5</ecNumber>
        <ecNumber evidence="15">5.6.2.4</ecNumber>
    </recommendedName>
    <alternativeName>
        <fullName evidence="15">DNA 3'-5' helicase subunit RecB</fullName>
    </alternativeName>
    <alternativeName>
        <fullName evidence="15">Exonuclease V subunit RecB</fullName>
        <shortName evidence="15">ExoV subunit RecB</shortName>
    </alternativeName>
    <alternativeName>
        <fullName evidence="15">Helicase/nuclease RecBCD subunit RecB</fullName>
    </alternativeName>
</protein>
<feature type="binding site" evidence="15">
    <location>
        <position position="1083"/>
    </location>
    <ligand>
        <name>Mg(2+)</name>
        <dbReference type="ChEBI" id="CHEBI:18420"/>
    </ligand>
</feature>
<name>A0ABS3AQX4_9BACT</name>
<evidence type="ECO:0000256" key="12">
    <source>
        <dbReference type="ARBA" id="ARBA00023235"/>
    </source>
</evidence>
<keyword evidence="3 15" id="KW-0547">Nucleotide-binding</keyword>
<dbReference type="InterPro" id="IPR014016">
    <property type="entry name" value="UvrD-like_ATP-bd"/>
</dbReference>
<evidence type="ECO:0000259" key="17">
    <source>
        <dbReference type="PROSITE" id="PS51198"/>
    </source>
</evidence>
<dbReference type="Gene3D" id="1.10.486.10">
    <property type="entry name" value="PCRA, domain 4"/>
    <property type="match status" value="1"/>
</dbReference>
<dbReference type="EMBL" id="JAFITR010000070">
    <property type="protein sequence ID" value="MBN4067136.1"/>
    <property type="molecule type" value="Genomic_DNA"/>
</dbReference>
<evidence type="ECO:0000256" key="2">
    <source>
        <dbReference type="ARBA" id="ARBA00022723"/>
    </source>
</evidence>
<feature type="region of interest" description="Nuclease activity, interacts with RecD and RecA" evidence="15">
    <location>
        <begin position="928"/>
        <end position="1167"/>
    </location>
</feature>
<dbReference type="EC" id="5.6.2.4" evidence="15"/>
<keyword evidence="10 15" id="KW-0238">DNA-binding</keyword>
<gene>
    <name evidence="15" type="primary">recB</name>
    <name evidence="19" type="ORF">JYU14_03530</name>
</gene>
<dbReference type="Pfam" id="PF00580">
    <property type="entry name" value="UvrD-helicase"/>
    <property type="match status" value="1"/>
</dbReference>
<dbReference type="Gene3D" id="3.90.320.10">
    <property type="match status" value="1"/>
</dbReference>
<feature type="binding site" evidence="15">
    <location>
        <position position="976"/>
    </location>
    <ligand>
        <name>Mg(2+)</name>
        <dbReference type="ChEBI" id="CHEBI:18420"/>
    </ligand>
</feature>
<comment type="caution">
    <text evidence="19">The sequence shown here is derived from an EMBL/GenBank/DDBJ whole genome shotgun (WGS) entry which is preliminary data.</text>
</comment>
<comment type="domain">
    <text evidence="15">The C-terminal domain has nuclease activity and interacts with RecD. It interacts with RecA, facilitating its loading onto ssDNA.</text>
</comment>
<dbReference type="PROSITE" id="PS51198">
    <property type="entry name" value="UVRD_HELICASE_ATP_BIND"/>
    <property type="match status" value="1"/>
</dbReference>
<evidence type="ECO:0000256" key="6">
    <source>
        <dbReference type="ARBA" id="ARBA00022806"/>
    </source>
</evidence>
<dbReference type="InterPro" id="IPR011604">
    <property type="entry name" value="PDDEXK-like_dom_sf"/>
</dbReference>
<evidence type="ECO:0000256" key="1">
    <source>
        <dbReference type="ARBA" id="ARBA00022722"/>
    </source>
</evidence>
<feature type="domain" description="UvrD-like helicase ATP-binding" evidence="17">
    <location>
        <begin position="8"/>
        <end position="475"/>
    </location>
</feature>
<evidence type="ECO:0000256" key="15">
    <source>
        <dbReference type="HAMAP-Rule" id="MF_01485"/>
    </source>
</evidence>
<dbReference type="Proteomes" id="UP000722121">
    <property type="component" value="Unassembled WGS sequence"/>
</dbReference>
<dbReference type="InterPro" id="IPR004586">
    <property type="entry name" value="RecB"/>
</dbReference>
<comment type="similarity">
    <text evidence="15">Belongs to the helicase family. UvrD subfamily.</text>
</comment>
<evidence type="ECO:0000259" key="18">
    <source>
        <dbReference type="PROSITE" id="PS51217"/>
    </source>
</evidence>
<evidence type="ECO:0000256" key="5">
    <source>
        <dbReference type="ARBA" id="ARBA00022801"/>
    </source>
</evidence>
<keyword evidence="6 15" id="KW-0347">Helicase</keyword>
<dbReference type="EC" id="3.1.11.5" evidence="15"/>
<dbReference type="SUPFAM" id="SSF52980">
    <property type="entry name" value="Restriction endonuclease-like"/>
    <property type="match status" value="1"/>
</dbReference>
<evidence type="ECO:0000256" key="4">
    <source>
        <dbReference type="ARBA" id="ARBA00022763"/>
    </source>
</evidence>
<keyword evidence="11 15" id="KW-0234">DNA repair</keyword>
<evidence type="ECO:0000256" key="9">
    <source>
        <dbReference type="ARBA" id="ARBA00022842"/>
    </source>
</evidence>
<sequence length="1167" mass="131778">MALSEQTTPSAFDVDAGSVDLSRDHFIEAAAGTGKTYSIENIVVRLLIESACDKGLVGVSIDRILVVTFTRAAASELSVRVRAKIEQVCLAIESGDDGPLPSYLVEMFDEDDTCRNRARRALKNALFAFDEAQLFTIHSFCFRMLKENALEGRYAIDHGDFDAAAALETKIRAVKDFLRTGVSLPRYNFVQLARVLKAFDGDVDALVAALLRDISYEGKIQVCRDFSVLFDAFCQEVRRLKGDCSVTKTAIIHDYNLLFGQYKKYGPWSRARLEEWVERFAALFEQDELLYSDFEWLISDGLVLAGAFHPDNRKKRAKETDPSSLHLLHLYPLLSKRFEGIVDEARDEKTIFAGMVQDCREVVKGAMLARGVCHHDDILSRMRMALDNTEFIQSVVKRYSAVVIDEFQDTDPVQWEIFSRLFCQKGPPHIPLFLIGDPKQSIYSFRHADIYTYLQAKKVLRDPSHVTLDVNFRSHPKLITGFNALFGSQNVGRLFSLAYGKKGVDYFPVKSGRTAEDFTLSEHEAGIEFFVGSGSIGRGKKWPTEALEEELFFPYVVQEVKRLHCDKGLSYSRFAILVRDKYQADRVQKFLHLFKVPSVTKRSSYITDTAAYDAFIDLLHAVLNPGNINEVRRALAGKLLRWTDEELITLADDDVLEEVCGRFYDLHAKLYQEGIVSCIESAMRSCWKRCSEKLTSINLLLGEEGGEELWNDLSQLVELLVERETHAHAAPEELFLYLLKLPERVQYEEPSLKRRQRQQEDAVNIMTLHISKGLQFDVVFAVGLTVRKEAKGTLIKVRKGGVEKLVPYRKELDEVKEALDDLDGEKLRQLYVAMTRAKEKLYVPIAVETSGKGVEGGGASPIELYLNRWLSGESQYEPFFDFVETHGDALGLSLCRLDGMNIDLDRGDDEEKQVNLEPPQQVGFSFSPLHVVSFSSLATAERRGGSSLLSPPHDWQAEKKTCFTLPAGKKTGEVLHSLLEGIPLPLLHDKKREEKVLHWVVKQLDVTPHIAWSEVFAQLLVNSLCAKLSSPKGTFSIADAHPSCLIREAEFLYSLDAAAAPNGAMKGFIDLCVQYDGIYYLVDWKSSWLGPDTKSYTADKMGQTMREEDYFLQASIYNEAFVRFLKLTEKRPAEECFGGIFYLFVRGVDPTCNYATGVCHLPWSSVV</sequence>
<keyword evidence="8 15" id="KW-0067">ATP-binding</keyword>
<comment type="miscellaneous">
    <text evidence="15">In the RecBCD complex, RecB has a slow 3'-5' helicase, an exonuclease activity and loads RecA onto ssDNA, RecD has a fast 5'-3' helicase activity, while RecC stimulates the ATPase and processivity of the RecB helicase and contributes to recognition of the Chi site.</text>
</comment>
<dbReference type="PANTHER" id="PTHR11070">
    <property type="entry name" value="UVRD / RECB / PCRA DNA HELICASE FAMILY MEMBER"/>
    <property type="match status" value="1"/>
</dbReference>
<evidence type="ECO:0000256" key="3">
    <source>
        <dbReference type="ARBA" id="ARBA00022741"/>
    </source>
</evidence>
<evidence type="ECO:0000256" key="13">
    <source>
        <dbReference type="ARBA" id="ARBA00034617"/>
    </source>
</evidence>
<evidence type="ECO:0000256" key="11">
    <source>
        <dbReference type="ARBA" id="ARBA00023204"/>
    </source>
</evidence>
<evidence type="ECO:0000256" key="16">
    <source>
        <dbReference type="PROSITE-ProRule" id="PRU00560"/>
    </source>
</evidence>
<dbReference type="InterPro" id="IPR011335">
    <property type="entry name" value="Restrct_endonuc-II-like"/>
</dbReference>
<accession>A0ABS3AQX4</accession>
<keyword evidence="20" id="KW-1185">Reference proteome</keyword>
<evidence type="ECO:0000313" key="19">
    <source>
        <dbReference type="EMBL" id="MBN4067136.1"/>
    </source>
</evidence>
<evidence type="ECO:0000256" key="7">
    <source>
        <dbReference type="ARBA" id="ARBA00022839"/>
    </source>
</evidence>
<keyword evidence="9 15" id="KW-0460">Magnesium</keyword>
<dbReference type="Pfam" id="PF13361">
    <property type="entry name" value="UvrD_C"/>
    <property type="match status" value="1"/>
</dbReference>
<feature type="region of interest" description="DNA-binding and helicase activity, interacts with RecC" evidence="15">
    <location>
        <begin position="1"/>
        <end position="905"/>
    </location>
</feature>
<dbReference type="InterPro" id="IPR027417">
    <property type="entry name" value="P-loop_NTPase"/>
</dbReference>
<dbReference type="InterPro" id="IPR000212">
    <property type="entry name" value="DNA_helicase_UvrD/REP"/>
</dbReference>
<feature type="active site" description="For nuclease activity" evidence="15">
    <location>
        <position position="1083"/>
    </location>
</feature>
<evidence type="ECO:0000256" key="14">
    <source>
        <dbReference type="ARBA" id="ARBA00048988"/>
    </source>
</evidence>
<dbReference type="PANTHER" id="PTHR11070:SF23">
    <property type="entry name" value="RECBCD ENZYME SUBUNIT RECB"/>
    <property type="match status" value="1"/>
</dbReference>
<keyword evidence="4 15" id="KW-0227">DNA damage</keyword>
<comment type="function">
    <text evidence="15">A helicase/nuclease that prepares dsDNA breaks (DSB) for recombinational DNA repair. Binds to DSBs and unwinds DNA via a highly rapid and processive ATP-dependent bidirectional helicase activity. Unwinds dsDNA until it encounters a Chi (crossover hotspot instigator) sequence from the 3' direction. Cuts ssDNA a few nucleotides 3' to the Chi site. The properties and activities of the enzyme are changed at Chi. The Chi-altered holoenzyme produces a long 3'-ssDNA overhang and facilitates RecA-binding to the ssDNA for homologous DNA recombination and repair. Holoenzyme degrades any linearized DNA that is unable to undergo homologous recombination. In the holoenzyme this subunit contributes ATPase, 3'-5' helicase, exonuclease activity and loads RecA onto ssDNA.</text>
</comment>
<evidence type="ECO:0000313" key="20">
    <source>
        <dbReference type="Proteomes" id="UP000722121"/>
    </source>
</evidence>
<organism evidence="19 20">
    <name type="scientific">Simkania negevensis</name>
    <dbReference type="NCBI Taxonomy" id="83561"/>
    <lineage>
        <taxon>Bacteria</taxon>
        <taxon>Pseudomonadati</taxon>
        <taxon>Chlamydiota</taxon>
        <taxon>Chlamydiia</taxon>
        <taxon>Parachlamydiales</taxon>
        <taxon>Simkaniaceae</taxon>
        <taxon>Simkania</taxon>
    </lineage>
</organism>
<dbReference type="InterPro" id="IPR014017">
    <property type="entry name" value="DNA_helicase_UvrD-like_C"/>
</dbReference>
<feature type="binding site" evidence="16">
    <location>
        <begin position="29"/>
        <end position="36"/>
    </location>
    <ligand>
        <name>ATP</name>
        <dbReference type="ChEBI" id="CHEBI:30616"/>
    </ligand>
</feature>
<keyword evidence="7 15" id="KW-0269">Exonuclease</keyword>
<dbReference type="CDD" id="cd22352">
    <property type="entry name" value="RecB_C-like"/>
    <property type="match status" value="1"/>
</dbReference>
<evidence type="ECO:0000256" key="10">
    <source>
        <dbReference type="ARBA" id="ARBA00023125"/>
    </source>
</evidence>
<keyword evidence="12 15" id="KW-0413">Isomerase</keyword>
<proteinExistence type="inferred from homology"/>
<dbReference type="PROSITE" id="PS51217">
    <property type="entry name" value="UVRD_HELICASE_CTER"/>
    <property type="match status" value="1"/>
</dbReference>
<comment type="catalytic activity">
    <reaction evidence="15">
        <text>Exonucleolytic cleavage (in the presence of ATP) in either 5'- to 3'- or 3'- to 5'-direction to yield 5'-phosphooligonucleotides.</text>
        <dbReference type="EC" id="3.1.11.5"/>
    </reaction>
</comment>
<reference evidence="19 20" key="1">
    <citation type="submission" date="2021-02" db="EMBL/GenBank/DDBJ databases">
        <title>Activity-based single-cell genomes from oceanic crustal fluid captures similar information to metagenomic and metatranscriptomic surveys with orders of magnitude less sampling.</title>
        <authorList>
            <person name="D'Angelo T.S."/>
            <person name="Orcutt B.N."/>
        </authorList>
    </citation>
    <scope>NUCLEOTIDE SEQUENCE [LARGE SCALE GENOMIC DNA]</scope>
    <source>
        <strain evidence="19">AH-315-G07</strain>
    </source>
</reference>
<keyword evidence="5 15" id="KW-0378">Hydrolase</keyword>
<comment type="domain">
    <text evidence="15">The N-terminal DNA-binding domain is a ssDNA-dependent ATPase and has ATP-dependent 3'-5' helicase function. This domain interacts with RecC.</text>
</comment>
<evidence type="ECO:0000256" key="8">
    <source>
        <dbReference type="ARBA" id="ARBA00022840"/>
    </source>
</evidence>
<dbReference type="Gene3D" id="1.10.3170.10">
    <property type="entry name" value="Recbcd, chain B, domain 2"/>
    <property type="match status" value="1"/>
</dbReference>
<dbReference type="Gene3D" id="3.40.50.300">
    <property type="entry name" value="P-loop containing nucleotide triphosphate hydrolases"/>
    <property type="match status" value="3"/>
</dbReference>
<dbReference type="HAMAP" id="MF_01485">
    <property type="entry name" value="RecB"/>
    <property type="match status" value="1"/>
</dbReference>
<comment type="cofactor">
    <cofactor evidence="15">
        <name>Mg(2+)</name>
        <dbReference type="ChEBI" id="CHEBI:18420"/>
    </cofactor>
    <text evidence="15">Binds 1 Mg(2+) ion per subunit.</text>
</comment>
<feature type="binding site" evidence="15">
    <location>
        <position position="1070"/>
    </location>
    <ligand>
        <name>Mg(2+)</name>
        <dbReference type="ChEBI" id="CHEBI:18420"/>
    </ligand>
</feature>
<keyword evidence="2 15" id="KW-0479">Metal-binding</keyword>
<comment type="subunit">
    <text evidence="15">Heterotrimer of RecB, RecC and RecD. All subunits contribute to DNA-binding. Interacts with RecA.</text>
</comment>
<comment type="catalytic activity">
    <reaction evidence="14 15">
        <text>ATP + H2O = ADP + phosphate + H(+)</text>
        <dbReference type="Rhea" id="RHEA:13065"/>
        <dbReference type="ChEBI" id="CHEBI:15377"/>
        <dbReference type="ChEBI" id="CHEBI:15378"/>
        <dbReference type="ChEBI" id="CHEBI:30616"/>
        <dbReference type="ChEBI" id="CHEBI:43474"/>
        <dbReference type="ChEBI" id="CHEBI:456216"/>
        <dbReference type="EC" id="5.6.2.4"/>
    </reaction>
</comment>
<comment type="catalytic activity">
    <reaction evidence="13 15">
        <text>Couples ATP hydrolysis with the unwinding of duplex DNA by translocating in the 3'-5' direction.</text>
        <dbReference type="EC" id="5.6.2.4"/>
    </reaction>
</comment>
<dbReference type="SUPFAM" id="SSF52540">
    <property type="entry name" value="P-loop containing nucleoside triphosphate hydrolases"/>
    <property type="match status" value="1"/>
</dbReference>